<evidence type="ECO:0000259" key="2">
    <source>
        <dbReference type="Pfam" id="PF13648"/>
    </source>
</evidence>
<keyword evidence="4" id="KW-1185">Reference proteome</keyword>
<accession>A0A9X2RCV1</accession>
<dbReference type="AlphaFoldDB" id="A0A9X2RCV1"/>
<gene>
    <name evidence="3" type="ORF">MKO06_13995</name>
</gene>
<dbReference type="InterPro" id="IPR024311">
    <property type="entry name" value="Lipocalin-like"/>
</dbReference>
<evidence type="ECO:0000313" key="3">
    <source>
        <dbReference type="EMBL" id="MCP9201025.1"/>
    </source>
</evidence>
<dbReference type="EMBL" id="JANCNS010000003">
    <property type="protein sequence ID" value="MCP9201025.1"/>
    <property type="molecule type" value="Genomic_DNA"/>
</dbReference>
<protein>
    <submittedName>
        <fullName evidence="3">Lipocalin family protein</fullName>
    </submittedName>
</protein>
<comment type="caution">
    <text evidence="3">The sequence shown here is derived from an EMBL/GenBank/DDBJ whole genome shotgun (WGS) entry which is preliminary data.</text>
</comment>
<reference evidence="3" key="1">
    <citation type="submission" date="2022-07" db="EMBL/GenBank/DDBJ databases">
        <title>Gramela sediminis sp. nov., isolated from deep-sea sediment of the Indian Ocean.</title>
        <authorList>
            <person name="Shi H."/>
        </authorList>
    </citation>
    <scope>NUCLEOTIDE SEQUENCE</scope>
    <source>
        <strain evidence="3">GC03-9</strain>
    </source>
</reference>
<dbReference type="PROSITE" id="PS51257">
    <property type="entry name" value="PROKAR_LIPOPROTEIN"/>
    <property type="match status" value="1"/>
</dbReference>
<dbReference type="Proteomes" id="UP001155280">
    <property type="component" value="Unassembled WGS sequence"/>
</dbReference>
<dbReference type="RefSeq" id="WP_241552694.1">
    <property type="nucleotide sequence ID" value="NZ_JANCNS010000003.1"/>
</dbReference>
<keyword evidence="1" id="KW-0732">Signal</keyword>
<organism evidence="3 4">
    <name type="scientific">Christiangramia oceanisediminis</name>
    <dbReference type="NCBI Taxonomy" id="2920386"/>
    <lineage>
        <taxon>Bacteria</taxon>
        <taxon>Pseudomonadati</taxon>
        <taxon>Bacteroidota</taxon>
        <taxon>Flavobacteriia</taxon>
        <taxon>Flavobacteriales</taxon>
        <taxon>Flavobacteriaceae</taxon>
        <taxon>Christiangramia</taxon>
    </lineage>
</organism>
<feature type="chain" id="PRO_5040776190" evidence="1">
    <location>
        <begin position="19"/>
        <end position="135"/>
    </location>
</feature>
<sequence length="135" mass="14957">MKKLLILFLSLSLFTACSDDDDATTDDGMEIVGKWYLIDVRTSATQNTLTDCNQNSFIQFNADNTASSEFYENVEGGGCELDGDNDGVWAYLGNSRYQFFIPELGNQTGTVNFTGDSQFIFTSPELPGIEVVFEK</sequence>
<feature type="signal peptide" evidence="1">
    <location>
        <begin position="1"/>
        <end position="18"/>
    </location>
</feature>
<evidence type="ECO:0000256" key="1">
    <source>
        <dbReference type="SAM" id="SignalP"/>
    </source>
</evidence>
<name>A0A9X2RCV1_9FLAO</name>
<evidence type="ECO:0000313" key="4">
    <source>
        <dbReference type="Proteomes" id="UP001155280"/>
    </source>
</evidence>
<proteinExistence type="predicted"/>
<feature type="domain" description="Lipocalin-like" evidence="2">
    <location>
        <begin position="31"/>
        <end position="104"/>
    </location>
</feature>
<dbReference type="Pfam" id="PF13648">
    <property type="entry name" value="Lipocalin_4"/>
    <property type="match status" value="1"/>
</dbReference>